<dbReference type="InterPro" id="IPR017945">
    <property type="entry name" value="DHBP_synth_RibB-like_a/b_dom"/>
</dbReference>
<evidence type="ECO:0000256" key="6">
    <source>
        <dbReference type="ARBA" id="ARBA00022679"/>
    </source>
</evidence>
<dbReference type="NCBIfam" id="TIGR00057">
    <property type="entry name" value="L-threonylcarbamoyladenylate synthase"/>
    <property type="match status" value="1"/>
</dbReference>
<dbReference type="Pfam" id="PF01300">
    <property type="entry name" value="Sua5_yciO_yrdC"/>
    <property type="match status" value="1"/>
</dbReference>
<evidence type="ECO:0000256" key="13">
    <source>
        <dbReference type="PIRNR" id="PIRNR004930"/>
    </source>
</evidence>
<dbReference type="InterPro" id="IPR010923">
    <property type="entry name" value="T(6)A37_SUA5"/>
</dbReference>
<keyword evidence="7 13" id="KW-0819">tRNA processing</keyword>
<evidence type="ECO:0000313" key="17">
    <source>
        <dbReference type="Proteomes" id="UP000515312"/>
    </source>
</evidence>
<dbReference type="GO" id="GO:0005737">
    <property type="term" value="C:cytoplasm"/>
    <property type="evidence" value="ECO:0007669"/>
    <property type="project" value="UniProtKB-SubCell"/>
</dbReference>
<dbReference type="GO" id="GO:0003725">
    <property type="term" value="F:double-stranded RNA binding"/>
    <property type="evidence" value="ECO:0007669"/>
    <property type="project" value="UniProtKB-UniRule"/>
</dbReference>
<feature type="binding site" evidence="14">
    <location>
        <position position="201"/>
    </location>
    <ligand>
        <name>ATP</name>
        <dbReference type="ChEBI" id="CHEBI:30616"/>
    </ligand>
</feature>
<feature type="binding site" evidence="14">
    <location>
        <position position="187"/>
    </location>
    <ligand>
        <name>L-threonine</name>
        <dbReference type="ChEBI" id="CHEBI:57926"/>
    </ligand>
</feature>
<comment type="function">
    <text evidence="13">Required for the formation of a threonylcarbamoyl group on adenosine at position 37 (t(6)A37) in tRNAs that read codons beginning with adenine.</text>
</comment>
<dbReference type="Gene3D" id="3.90.870.10">
    <property type="entry name" value="DHBP synthase"/>
    <property type="match status" value="1"/>
</dbReference>
<evidence type="ECO:0000256" key="10">
    <source>
        <dbReference type="ARBA" id="ARBA00022840"/>
    </source>
</evidence>
<dbReference type="Pfam" id="PF03481">
    <property type="entry name" value="Sua5_C"/>
    <property type="match status" value="1"/>
</dbReference>
<dbReference type="PIRSF" id="PIRSF004930">
    <property type="entry name" value="Tln_factor_SUA5"/>
    <property type="match status" value="1"/>
</dbReference>
<evidence type="ECO:0000256" key="8">
    <source>
        <dbReference type="ARBA" id="ARBA00022695"/>
    </source>
</evidence>
<keyword evidence="9 13" id="KW-0547">Nucleotide-binding</keyword>
<dbReference type="EMBL" id="CP060394">
    <property type="protein sequence ID" value="QNI34375.1"/>
    <property type="molecule type" value="Genomic_DNA"/>
</dbReference>
<feature type="binding site" evidence="14">
    <location>
        <position position="244"/>
    </location>
    <ligand>
        <name>ATP</name>
        <dbReference type="ChEBI" id="CHEBI:30616"/>
    </ligand>
</feature>
<evidence type="ECO:0000256" key="5">
    <source>
        <dbReference type="ARBA" id="ARBA00022490"/>
    </source>
</evidence>
<dbReference type="InterPro" id="IPR038385">
    <property type="entry name" value="Sua5/YwlC_C"/>
</dbReference>
<feature type="binding site" evidence="14">
    <location>
        <position position="157"/>
    </location>
    <ligand>
        <name>ATP</name>
        <dbReference type="ChEBI" id="CHEBI:30616"/>
    </ligand>
</feature>
<protein>
    <recommendedName>
        <fullName evidence="4 13">Threonylcarbamoyl-AMP synthase</fullName>
        <shortName evidence="13">TC-AMP synthase</shortName>
        <ecNumber evidence="3 13">2.7.7.87</ecNumber>
    </recommendedName>
    <alternativeName>
        <fullName evidence="11 13">L-threonylcarbamoyladenylate synthase</fullName>
    </alternativeName>
</protein>
<organism evidence="16 17">
    <name type="scientific">Alloacidobacterium dinghuense</name>
    <dbReference type="NCBI Taxonomy" id="2763107"/>
    <lineage>
        <taxon>Bacteria</taxon>
        <taxon>Pseudomonadati</taxon>
        <taxon>Acidobacteriota</taxon>
        <taxon>Terriglobia</taxon>
        <taxon>Terriglobales</taxon>
        <taxon>Acidobacteriaceae</taxon>
        <taxon>Alloacidobacterium</taxon>
    </lineage>
</organism>
<name>A0A7G8BPA5_9BACT</name>
<dbReference type="InterPro" id="IPR005145">
    <property type="entry name" value="Sua5_C"/>
</dbReference>
<keyword evidence="10 13" id="KW-0067">ATP-binding</keyword>
<keyword evidence="5 13" id="KW-0963">Cytoplasm</keyword>
<comment type="similarity">
    <text evidence="2 13">Belongs to the SUA5 family.</text>
</comment>
<sequence>MPTLRLSVDPHHLSSEASRSSLKRAAEILRSGGTVAIPTETVYGLGANALDANAIAKIFAAKERPSWDPLIVHISDASMLHRVVASVPESAAKLIDTFWPGPLTLLMPKGDAIQDAVTACRPRVGVRMPQHPVAQALIREAGVPIAAPSANRFGRTSPTTAEHVAEDLDGRIDAILDSGETTHGLESTVIDVCENPCVIYRPGVISLEQIRAAGVDAIMHREIPGRNAAEPASLPSPGVGLRHYAPRAKLMLVDGGGEEQIEAFRAALTQAQQNGARLGLMLPDEFQPAVKAIDAIIYRWGKWSDAEELAQRLFAGLRFLDNAGASVIVCPLPASAGISVAIRDRLSKAAKTEKG</sequence>
<feature type="binding site" evidence="14">
    <location>
        <position position="64"/>
    </location>
    <ligand>
        <name>ATP</name>
        <dbReference type="ChEBI" id="CHEBI:30616"/>
    </ligand>
</feature>
<keyword evidence="6 13" id="KW-0808">Transferase</keyword>
<evidence type="ECO:0000259" key="15">
    <source>
        <dbReference type="PROSITE" id="PS51163"/>
    </source>
</evidence>
<dbReference type="GO" id="GO:0005524">
    <property type="term" value="F:ATP binding"/>
    <property type="evidence" value="ECO:0007669"/>
    <property type="project" value="UniProtKB-UniRule"/>
</dbReference>
<dbReference type="EC" id="2.7.7.87" evidence="3 13"/>
<evidence type="ECO:0000256" key="2">
    <source>
        <dbReference type="ARBA" id="ARBA00007663"/>
    </source>
</evidence>
<dbReference type="RefSeq" id="WP_186746500.1">
    <property type="nucleotide sequence ID" value="NZ_CP060394.1"/>
</dbReference>
<feature type="binding site" evidence="14">
    <location>
        <position position="73"/>
    </location>
    <ligand>
        <name>L-threonine</name>
        <dbReference type="ChEBI" id="CHEBI:57926"/>
    </ligand>
</feature>
<feature type="binding site" evidence="14">
    <location>
        <position position="147"/>
    </location>
    <ligand>
        <name>L-threonine</name>
        <dbReference type="ChEBI" id="CHEBI:57926"/>
    </ligand>
</feature>
<feature type="domain" description="YrdC-like" evidence="15">
    <location>
        <begin position="19"/>
        <end position="205"/>
    </location>
</feature>
<evidence type="ECO:0000256" key="11">
    <source>
        <dbReference type="ARBA" id="ARBA00029774"/>
    </source>
</evidence>
<keyword evidence="17" id="KW-1185">Reference proteome</keyword>
<dbReference type="FunFam" id="3.90.870.10:FF:000009">
    <property type="entry name" value="Threonylcarbamoyl-AMP synthase, putative"/>
    <property type="match status" value="1"/>
</dbReference>
<dbReference type="KEGG" id="adin:H7849_11040"/>
<dbReference type="AlphaFoldDB" id="A0A7G8BPA5"/>
<comment type="catalytic activity">
    <reaction evidence="12 13">
        <text>L-threonine + hydrogencarbonate + ATP = L-threonylcarbamoyladenylate + diphosphate + H2O</text>
        <dbReference type="Rhea" id="RHEA:36407"/>
        <dbReference type="ChEBI" id="CHEBI:15377"/>
        <dbReference type="ChEBI" id="CHEBI:17544"/>
        <dbReference type="ChEBI" id="CHEBI:30616"/>
        <dbReference type="ChEBI" id="CHEBI:33019"/>
        <dbReference type="ChEBI" id="CHEBI:57926"/>
        <dbReference type="ChEBI" id="CHEBI:73682"/>
        <dbReference type="EC" id="2.7.7.87"/>
    </reaction>
</comment>
<dbReference type="Gene3D" id="3.40.50.11030">
    <property type="entry name" value="Threonylcarbamoyl-AMP synthase, C-terminal domain"/>
    <property type="match status" value="1"/>
</dbReference>
<evidence type="ECO:0000256" key="7">
    <source>
        <dbReference type="ARBA" id="ARBA00022694"/>
    </source>
</evidence>
<dbReference type="PANTHER" id="PTHR17490">
    <property type="entry name" value="SUA5"/>
    <property type="match status" value="1"/>
</dbReference>
<comment type="subcellular location">
    <subcellularLocation>
        <location evidence="1 13">Cytoplasm</location>
    </subcellularLocation>
</comment>
<feature type="binding site" evidence="14">
    <location>
        <position position="149"/>
    </location>
    <ligand>
        <name>ATP</name>
        <dbReference type="ChEBI" id="CHEBI:30616"/>
    </ligand>
</feature>
<dbReference type="InterPro" id="IPR050156">
    <property type="entry name" value="TC-AMP_synthase_SUA5"/>
</dbReference>
<dbReference type="GO" id="GO:0008033">
    <property type="term" value="P:tRNA processing"/>
    <property type="evidence" value="ECO:0007669"/>
    <property type="project" value="UniProtKB-KW"/>
</dbReference>
<gene>
    <name evidence="16" type="ORF">H7849_11040</name>
</gene>
<feature type="binding site" evidence="14">
    <location>
        <position position="127"/>
    </location>
    <ligand>
        <name>L-threonine</name>
        <dbReference type="ChEBI" id="CHEBI:57926"/>
    </ligand>
</feature>
<accession>A0A7G8BPA5</accession>
<dbReference type="PROSITE" id="PS51163">
    <property type="entry name" value="YRDC"/>
    <property type="match status" value="1"/>
</dbReference>
<reference evidence="16 17" key="1">
    <citation type="submission" date="2020-08" db="EMBL/GenBank/DDBJ databases">
        <title>Edaphobacter telluris sp. nov. and Acidobacterium dinghuensis sp. nov., two acidobacteria isolated from forest soil.</title>
        <authorList>
            <person name="Fu J."/>
            <person name="Qiu L."/>
        </authorList>
    </citation>
    <scope>NUCLEOTIDE SEQUENCE [LARGE SCALE GENOMIC DNA]</scope>
    <source>
        <strain evidence="16">4Y35</strain>
    </source>
</reference>
<evidence type="ECO:0000256" key="4">
    <source>
        <dbReference type="ARBA" id="ARBA00015492"/>
    </source>
</evidence>
<dbReference type="GO" id="GO:0000049">
    <property type="term" value="F:tRNA binding"/>
    <property type="evidence" value="ECO:0007669"/>
    <property type="project" value="TreeGrafter"/>
</dbReference>
<evidence type="ECO:0000256" key="3">
    <source>
        <dbReference type="ARBA" id="ARBA00012584"/>
    </source>
</evidence>
<proteinExistence type="inferred from homology"/>
<evidence type="ECO:0000256" key="9">
    <source>
        <dbReference type="ARBA" id="ARBA00022741"/>
    </source>
</evidence>
<evidence type="ECO:0000256" key="12">
    <source>
        <dbReference type="ARBA" id="ARBA00048366"/>
    </source>
</evidence>
<evidence type="ECO:0000256" key="1">
    <source>
        <dbReference type="ARBA" id="ARBA00004496"/>
    </source>
</evidence>
<dbReference type="GO" id="GO:0061710">
    <property type="term" value="F:L-threonylcarbamoyladenylate synthase"/>
    <property type="evidence" value="ECO:0007669"/>
    <property type="project" value="UniProtKB-EC"/>
</dbReference>
<evidence type="ECO:0000256" key="14">
    <source>
        <dbReference type="PIRSR" id="PIRSR004930-1"/>
    </source>
</evidence>
<feature type="binding site" evidence="14">
    <location>
        <position position="41"/>
    </location>
    <ligand>
        <name>L-threonine</name>
        <dbReference type="ChEBI" id="CHEBI:57926"/>
    </ligand>
</feature>
<dbReference type="GO" id="GO:0006450">
    <property type="term" value="P:regulation of translational fidelity"/>
    <property type="evidence" value="ECO:0007669"/>
    <property type="project" value="TreeGrafter"/>
</dbReference>
<dbReference type="PANTHER" id="PTHR17490:SF16">
    <property type="entry name" value="THREONYLCARBAMOYL-AMP SYNTHASE"/>
    <property type="match status" value="1"/>
</dbReference>
<dbReference type="SUPFAM" id="SSF55821">
    <property type="entry name" value="YrdC/RibB"/>
    <property type="match status" value="1"/>
</dbReference>
<keyword evidence="8 13" id="KW-0548">Nucleotidyltransferase</keyword>
<dbReference type="Proteomes" id="UP000515312">
    <property type="component" value="Chromosome"/>
</dbReference>
<dbReference type="InterPro" id="IPR006070">
    <property type="entry name" value="Sua5-like_dom"/>
</dbReference>
<evidence type="ECO:0000313" key="16">
    <source>
        <dbReference type="EMBL" id="QNI34375.1"/>
    </source>
</evidence>